<sequence>MERRPPKVLADYVWYQDGRGMLGLVPKVKLPPLNQVVEEYIAGGMVGAIKLDMGVVETEDLEVTIAEPNAETIKLFGLTNGQEKQFVFRSALQSSMGVEKFVVKVTGRVIGLDMGELERKKVAEMPCKITWTTYSIEQGGSELVYIDLLSGINRVGGVNLREGINSALGI</sequence>
<dbReference type="EMBL" id="CP033577">
    <property type="protein sequence ID" value="AYV20487.1"/>
    <property type="molecule type" value="Genomic_DNA"/>
</dbReference>
<organism evidence="1 2">
    <name type="scientific">Vibrio mediterranei</name>
    <dbReference type="NCBI Taxonomy" id="689"/>
    <lineage>
        <taxon>Bacteria</taxon>
        <taxon>Pseudomonadati</taxon>
        <taxon>Pseudomonadota</taxon>
        <taxon>Gammaproteobacteria</taxon>
        <taxon>Vibrionales</taxon>
        <taxon>Vibrionaceae</taxon>
        <taxon>Vibrio</taxon>
    </lineage>
</organism>
<protein>
    <submittedName>
        <fullName evidence="1">Phage tail protein</fullName>
    </submittedName>
</protein>
<dbReference type="Proteomes" id="UP000279760">
    <property type="component" value="Chromosome 1"/>
</dbReference>
<accession>A0A3G4V6S7</accession>
<evidence type="ECO:0000313" key="1">
    <source>
        <dbReference type="EMBL" id="AYV20487.1"/>
    </source>
</evidence>
<proteinExistence type="predicted"/>
<dbReference type="AlphaFoldDB" id="A0A3G4V6S7"/>
<dbReference type="InterPro" id="IPR006498">
    <property type="entry name" value="Tail_tube"/>
</dbReference>
<gene>
    <name evidence="1" type="ORF">ECB94_03840</name>
</gene>
<reference evidence="1 2" key="1">
    <citation type="submission" date="2018-11" db="EMBL/GenBank/DDBJ databases">
        <title>Complete Genome Sequence of Vbrio mediterranei 117-T6: a Potential Pathogen Bacteria Isolated from the Conchocelis of Pyropia.</title>
        <authorList>
            <person name="Liu Q."/>
        </authorList>
    </citation>
    <scope>NUCLEOTIDE SEQUENCE [LARGE SCALE GENOMIC DNA]</scope>
    <source>
        <strain evidence="1 2">117-T6</strain>
    </source>
</reference>
<dbReference type="Pfam" id="PF04985">
    <property type="entry name" value="Phage_tube"/>
    <property type="match status" value="1"/>
</dbReference>
<dbReference type="RefSeq" id="WP_124940035.1">
    <property type="nucleotide sequence ID" value="NZ_CP033577.1"/>
</dbReference>
<evidence type="ECO:0000313" key="2">
    <source>
        <dbReference type="Proteomes" id="UP000279760"/>
    </source>
</evidence>
<name>A0A3G4V6S7_9VIBR</name>